<keyword evidence="1" id="KW-1133">Transmembrane helix</keyword>
<protein>
    <submittedName>
        <fullName evidence="2">Membrane protein</fullName>
    </submittedName>
</protein>
<dbReference type="Pfam" id="PF07226">
    <property type="entry name" value="DUF1422"/>
    <property type="match status" value="1"/>
</dbReference>
<evidence type="ECO:0000313" key="2">
    <source>
        <dbReference type="EMBL" id="GGB50779.1"/>
    </source>
</evidence>
<sequence length="127" mass="13812">MTMSVNKPIRRKPILLALLVGLCGNATLATLSVSQLAFSIFPIIALALAARMLYQEYLSAPMEGDTPLCTLIAFLIGVFGYSAFLRTQFPEMGTNYLSVMISLILVIWLALKMGVAARPLVEEDAKS</sequence>
<name>A0ABQ1ITK0_9GAMM</name>
<evidence type="ECO:0000313" key="3">
    <source>
        <dbReference type="Proteomes" id="UP000646152"/>
    </source>
</evidence>
<keyword evidence="3" id="KW-1185">Reference proteome</keyword>
<accession>A0ABQ1ITK0</accession>
<keyword evidence="1" id="KW-0812">Transmembrane</keyword>
<feature type="transmembrane region" description="Helical" evidence="1">
    <location>
        <begin position="66"/>
        <end position="84"/>
    </location>
</feature>
<proteinExistence type="predicted"/>
<comment type="caution">
    <text evidence="2">The sequence shown here is derived from an EMBL/GenBank/DDBJ whole genome shotgun (WGS) entry which is preliminary data.</text>
</comment>
<evidence type="ECO:0000256" key="1">
    <source>
        <dbReference type="SAM" id="Phobius"/>
    </source>
</evidence>
<dbReference type="InterPro" id="IPR009867">
    <property type="entry name" value="DUF1422"/>
</dbReference>
<gene>
    <name evidence="2" type="ORF">GCM10011502_24880</name>
</gene>
<dbReference type="NCBIfam" id="NF008278">
    <property type="entry name" value="PRK11056.1"/>
    <property type="match status" value="1"/>
</dbReference>
<feature type="transmembrane region" description="Helical" evidence="1">
    <location>
        <begin position="96"/>
        <end position="117"/>
    </location>
</feature>
<dbReference type="EMBL" id="BMKE01000022">
    <property type="protein sequence ID" value="GGB50779.1"/>
    <property type="molecule type" value="Genomic_DNA"/>
</dbReference>
<reference evidence="3" key="1">
    <citation type="journal article" date="2019" name="Int. J. Syst. Evol. Microbiol.">
        <title>The Global Catalogue of Microorganisms (GCM) 10K type strain sequencing project: providing services to taxonomists for standard genome sequencing and annotation.</title>
        <authorList>
            <consortium name="The Broad Institute Genomics Platform"/>
            <consortium name="The Broad Institute Genome Sequencing Center for Infectious Disease"/>
            <person name="Wu L."/>
            <person name="Ma J."/>
        </authorList>
    </citation>
    <scope>NUCLEOTIDE SEQUENCE [LARGE SCALE GENOMIC DNA]</scope>
    <source>
        <strain evidence="3">CGMCC 1.15923</strain>
    </source>
</reference>
<organism evidence="2 3">
    <name type="scientific">Oceanisphaera marina</name>
    <dbReference type="NCBI Taxonomy" id="2017550"/>
    <lineage>
        <taxon>Bacteria</taxon>
        <taxon>Pseudomonadati</taxon>
        <taxon>Pseudomonadota</taxon>
        <taxon>Gammaproteobacteria</taxon>
        <taxon>Aeromonadales</taxon>
        <taxon>Aeromonadaceae</taxon>
        <taxon>Oceanisphaera</taxon>
    </lineage>
</organism>
<keyword evidence="1" id="KW-0472">Membrane</keyword>
<dbReference type="Proteomes" id="UP000646152">
    <property type="component" value="Unassembled WGS sequence"/>
</dbReference>